<organism evidence="1 2">
    <name type="scientific">Puccinia graminis f. sp. tritici</name>
    <dbReference type="NCBI Taxonomy" id="56615"/>
    <lineage>
        <taxon>Eukaryota</taxon>
        <taxon>Fungi</taxon>
        <taxon>Dikarya</taxon>
        <taxon>Basidiomycota</taxon>
        <taxon>Pucciniomycotina</taxon>
        <taxon>Pucciniomycetes</taxon>
        <taxon>Pucciniales</taxon>
        <taxon>Pucciniaceae</taxon>
        <taxon>Puccinia</taxon>
    </lineage>
</organism>
<dbReference type="AlphaFoldDB" id="A0A5B0MIE4"/>
<protein>
    <submittedName>
        <fullName evidence="1">Uncharacterized protein</fullName>
    </submittedName>
</protein>
<dbReference type="Proteomes" id="UP000325313">
    <property type="component" value="Unassembled WGS sequence"/>
</dbReference>
<dbReference type="PANTHER" id="PTHR33069">
    <property type="entry name" value="CHROMOSOME 7, WHOLE GENOME SHOTGUN SEQUENCE-RELATED"/>
    <property type="match status" value="1"/>
</dbReference>
<proteinExistence type="predicted"/>
<sequence>MADMEVNLSFPADSVLDALENRLEKYDTERPPGPTKEVLTEEELAIKIARLDELESSLLPSIQNLVGPLVTSLGLRPDSNPNFESTCNILSTLDEAWWQTVLSIESAAFGVIPDSTKDHHLKRCKDFTCSQLINIISNLKRHLFPLLKCAILFMKSLKVSSDDLERISYRNQQSNLRYHAANASAMMRETMKSLHRSDFQIIQDKWQEQEASLDRLLLALTRLTGPTLVRRRNGASALSVHVVELAKLSLPLIKLARTFSKQVSRTTTSKLLFTLDTNLNSKTLSRLHKHPESIETCFSKLISVLYTASIHNVLADGRAVLRNWVQNISQTFESTLLLLVLHLIPLPSLETDRDSAGNNFKAWFAAWHEAWHRAVNNFLNTLQRFERQNQQPLAPPRS</sequence>
<evidence type="ECO:0000313" key="2">
    <source>
        <dbReference type="Proteomes" id="UP000325313"/>
    </source>
</evidence>
<reference evidence="1 2" key="1">
    <citation type="submission" date="2019-05" db="EMBL/GenBank/DDBJ databases">
        <title>Emergence of the Ug99 lineage of the wheat stem rust pathogen through somatic hybridization.</title>
        <authorList>
            <person name="Li F."/>
            <person name="Upadhyaya N.M."/>
            <person name="Sperschneider J."/>
            <person name="Matny O."/>
            <person name="Nguyen-Phuc H."/>
            <person name="Mago R."/>
            <person name="Raley C."/>
            <person name="Miller M.E."/>
            <person name="Silverstein K.A.T."/>
            <person name="Henningsen E."/>
            <person name="Hirsch C.D."/>
            <person name="Visser B."/>
            <person name="Pretorius Z.A."/>
            <person name="Steffenson B.J."/>
            <person name="Schwessinger B."/>
            <person name="Dodds P.N."/>
            <person name="Figueroa M."/>
        </authorList>
    </citation>
    <scope>NUCLEOTIDE SEQUENCE [LARGE SCALE GENOMIC DNA]</scope>
    <source>
        <strain evidence="1 2">Ug99</strain>
    </source>
</reference>
<gene>
    <name evidence="1" type="ORF">PGTUg99_032696</name>
</gene>
<evidence type="ECO:0000313" key="1">
    <source>
        <dbReference type="EMBL" id="KAA1075998.1"/>
    </source>
</evidence>
<name>A0A5B0MIE4_PUCGR</name>
<dbReference type="EMBL" id="VDEP01000471">
    <property type="protein sequence ID" value="KAA1075998.1"/>
    <property type="molecule type" value="Genomic_DNA"/>
</dbReference>
<comment type="caution">
    <text evidence="1">The sequence shown here is derived from an EMBL/GenBank/DDBJ whole genome shotgun (WGS) entry which is preliminary data.</text>
</comment>
<accession>A0A5B0MIE4</accession>
<dbReference type="PANTHER" id="PTHR33069:SF3">
    <property type="entry name" value="DYNEIN HEAVY CHAIN TAIL DOMAIN-CONTAINING PROTEIN"/>
    <property type="match status" value="1"/>
</dbReference>